<protein>
    <submittedName>
        <fullName evidence="8">Thioredoxin-like domain-containing protein</fullName>
    </submittedName>
</protein>
<dbReference type="GO" id="GO:0030313">
    <property type="term" value="C:cell envelope"/>
    <property type="evidence" value="ECO:0007669"/>
    <property type="project" value="UniProtKB-SubCell"/>
</dbReference>
<dbReference type="InterPro" id="IPR025380">
    <property type="entry name" value="DUF4369"/>
</dbReference>
<dbReference type="PANTHER" id="PTHR42852">
    <property type="entry name" value="THIOL:DISULFIDE INTERCHANGE PROTEIN DSBE"/>
    <property type="match status" value="1"/>
</dbReference>
<dbReference type="Pfam" id="PF13905">
    <property type="entry name" value="Thioredoxin_8"/>
    <property type="match status" value="1"/>
</dbReference>
<dbReference type="PROSITE" id="PS51257">
    <property type="entry name" value="PROKAR_LIPOPROTEIN"/>
    <property type="match status" value="1"/>
</dbReference>
<reference evidence="8" key="1">
    <citation type="submission" date="2023-06" db="EMBL/GenBank/DDBJ databases">
        <authorList>
            <person name="Zeman M."/>
            <person name="Kubasova T."/>
            <person name="Jahodarova E."/>
            <person name="Nykrynova M."/>
            <person name="Rychlik I."/>
        </authorList>
    </citation>
    <scope>NUCLEOTIDE SEQUENCE</scope>
    <source>
        <strain evidence="8">ET15</strain>
        <strain evidence="7">ET37</strain>
    </source>
</reference>
<dbReference type="InterPro" id="IPR050553">
    <property type="entry name" value="Thioredoxin_ResA/DsbE_sf"/>
</dbReference>
<keyword evidence="3" id="KW-1015">Disulfide bond</keyword>
<evidence type="ECO:0000256" key="3">
    <source>
        <dbReference type="ARBA" id="ARBA00023157"/>
    </source>
</evidence>
<dbReference type="RefSeq" id="WP_289826091.1">
    <property type="nucleotide sequence ID" value="NZ_JAUEIE010000014.1"/>
</dbReference>
<evidence type="ECO:0000256" key="4">
    <source>
        <dbReference type="ARBA" id="ARBA00023284"/>
    </source>
</evidence>
<evidence type="ECO:0000259" key="5">
    <source>
        <dbReference type="Pfam" id="PF13905"/>
    </source>
</evidence>
<organism evidence="8 10">
    <name type="scientific">Leyella lascolaii</name>
    <dbReference type="NCBI Taxonomy" id="1776379"/>
    <lineage>
        <taxon>Bacteria</taxon>
        <taxon>Pseudomonadati</taxon>
        <taxon>Bacteroidota</taxon>
        <taxon>Bacteroidia</taxon>
        <taxon>Bacteroidales</taxon>
        <taxon>Prevotellaceae</taxon>
        <taxon>Leyella</taxon>
    </lineage>
</organism>
<accession>A0AAW7JRZ1</accession>
<dbReference type="GO" id="GO:0017004">
    <property type="term" value="P:cytochrome complex assembly"/>
    <property type="evidence" value="ECO:0007669"/>
    <property type="project" value="UniProtKB-KW"/>
</dbReference>
<dbReference type="InterPro" id="IPR036249">
    <property type="entry name" value="Thioredoxin-like_sf"/>
</dbReference>
<dbReference type="Proteomes" id="UP001167831">
    <property type="component" value="Unassembled WGS sequence"/>
</dbReference>
<evidence type="ECO:0000313" key="10">
    <source>
        <dbReference type="Proteomes" id="UP001168478"/>
    </source>
</evidence>
<feature type="domain" description="DUF4369" evidence="6">
    <location>
        <begin position="30"/>
        <end position="118"/>
    </location>
</feature>
<dbReference type="EMBL" id="JAUEIF010000012">
    <property type="protein sequence ID" value="MDN0026123.1"/>
    <property type="molecule type" value="Genomic_DNA"/>
</dbReference>
<dbReference type="EMBL" id="JAUEIE010000014">
    <property type="protein sequence ID" value="MDN0023592.1"/>
    <property type="molecule type" value="Genomic_DNA"/>
</dbReference>
<dbReference type="Proteomes" id="UP001168478">
    <property type="component" value="Unassembled WGS sequence"/>
</dbReference>
<evidence type="ECO:0000256" key="2">
    <source>
        <dbReference type="ARBA" id="ARBA00022748"/>
    </source>
</evidence>
<dbReference type="Pfam" id="PF14289">
    <property type="entry name" value="DUF4369"/>
    <property type="match status" value="1"/>
</dbReference>
<evidence type="ECO:0000313" key="8">
    <source>
        <dbReference type="EMBL" id="MDN0026123.1"/>
    </source>
</evidence>
<comment type="subcellular location">
    <subcellularLocation>
        <location evidence="1">Cell envelope</location>
    </subcellularLocation>
</comment>
<comment type="caution">
    <text evidence="8">The sequence shown here is derived from an EMBL/GenBank/DDBJ whole genome shotgun (WGS) entry which is preliminary data.</text>
</comment>
<gene>
    <name evidence="7" type="ORF">QVN81_11275</name>
    <name evidence="8" type="ORF">QVN84_11435</name>
</gene>
<dbReference type="SUPFAM" id="SSF52833">
    <property type="entry name" value="Thioredoxin-like"/>
    <property type="match status" value="1"/>
</dbReference>
<feature type="domain" description="Thioredoxin-like fold" evidence="5">
    <location>
        <begin position="283"/>
        <end position="373"/>
    </location>
</feature>
<keyword evidence="2" id="KW-0201">Cytochrome c-type biogenesis</keyword>
<dbReference type="Gene3D" id="3.40.30.10">
    <property type="entry name" value="Glutaredoxin"/>
    <property type="match status" value="1"/>
</dbReference>
<keyword evidence="4" id="KW-0676">Redox-active center</keyword>
<evidence type="ECO:0000259" key="6">
    <source>
        <dbReference type="Pfam" id="PF14289"/>
    </source>
</evidence>
<sequence>MKTYNRYSHITFAAIIAMLMAISSCNERKFHITGKITDARDSILYLEHMSLNGPVTADSVRLPEDGSFSFSGKDPVTPEFYRLRIAGQIINIAVDSTETIEVNATWPAMASAYEVKGSYDCSKIKELTLMQMRLQRDINAIAADPTLNIQAVNDSVAKTIDAYKTRVKTDYIYKEPMKAYAYFALFQTISMGYRSMLIFNPRNSEDDVKVFAAVATSWDTFYPQAERGANLHNIAIEGMKNVRIIRNEMAKTINPDVVDTSGIIDIVLKDNRGNVRRLSDLKGKVVLLDFHLFSGDGSADRIMMMRDIYNKYHSRGFEIYQVSVDTDEHFWKTKTAALPWISVRMDDNNTKVLSNYNVQAVPTFFLLDKNVNVVKRDAQIKDVNAEIEALL</sequence>
<dbReference type="AlphaFoldDB" id="A0AAW7JRZ1"/>
<dbReference type="PANTHER" id="PTHR42852:SF6">
    <property type="entry name" value="THIOL:DISULFIDE INTERCHANGE PROTEIN DSBE"/>
    <property type="match status" value="1"/>
</dbReference>
<evidence type="ECO:0000313" key="9">
    <source>
        <dbReference type="Proteomes" id="UP001167831"/>
    </source>
</evidence>
<dbReference type="InterPro" id="IPR012336">
    <property type="entry name" value="Thioredoxin-like_fold"/>
</dbReference>
<name>A0AAW7JRZ1_9BACT</name>
<dbReference type="CDD" id="cd02966">
    <property type="entry name" value="TlpA_like_family"/>
    <property type="match status" value="1"/>
</dbReference>
<evidence type="ECO:0000313" key="7">
    <source>
        <dbReference type="EMBL" id="MDN0023592.1"/>
    </source>
</evidence>
<proteinExistence type="predicted"/>
<reference evidence="8" key="2">
    <citation type="submission" date="2023-08" db="EMBL/GenBank/DDBJ databases">
        <title>Identification and characterization of horizontal gene transfer across gut microbiota members of farm animals based on homology search.</title>
        <authorList>
            <person name="Schwarzerova J."/>
            <person name="Nykrynova M."/>
            <person name="Jureckova K."/>
            <person name="Cejkova D."/>
            <person name="Rychlik I."/>
        </authorList>
    </citation>
    <scope>NUCLEOTIDE SEQUENCE</scope>
    <source>
        <strain evidence="8">ET15</strain>
        <strain evidence="7">ET37</strain>
    </source>
</reference>
<keyword evidence="9" id="KW-1185">Reference proteome</keyword>
<evidence type="ECO:0000256" key="1">
    <source>
        <dbReference type="ARBA" id="ARBA00004196"/>
    </source>
</evidence>